<dbReference type="GO" id="GO:0005886">
    <property type="term" value="C:plasma membrane"/>
    <property type="evidence" value="ECO:0007669"/>
    <property type="project" value="TreeGrafter"/>
</dbReference>
<dbReference type="SUPFAM" id="SSF116726">
    <property type="entry name" value="TrkA C-terminal domain-like"/>
    <property type="match status" value="1"/>
</dbReference>
<keyword evidence="5" id="KW-0406">Ion transport</keyword>
<comment type="subcellular location">
    <subcellularLocation>
        <location evidence="1">Membrane</location>
        <topology evidence="1">Multi-pass membrane protein</topology>
    </subcellularLocation>
</comment>
<evidence type="ECO:0000256" key="2">
    <source>
        <dbReference type="ARBA" id="ARBA00022448"/>
    </source>
</evidence>
<evidence type="ECO:0000256" key="1">
    <source>
        <dbReference type="ARBA" id="ARBA00004141"/>
    </source>
</evidence>
<gene>
    <name evidence="8" type="primary">clcA_2</name>
    <name evidence="8" type="ORF">NCTC8185_02054</name>
</gene>
<dbReference type="SUPFAM" id="SSF81340">
    <property type="entry name" value="Clc chloride channel"/>
    <property type="match status" value="1"/>
</dbReference>
<keyword evidence="6" id="KW-0472">Membrane</keyword>
<accession>A0A076YVD5</accession>
<evidence type="ECO:0000313" key="8">
    <source>
        <dbReference type="EMBL" id="SUN14756.1"/>
    </source>
</evidence>
<evidence type="ECO:0000313" key="9">
    <source>
        <dbReference type="Proteomes" id="UP000254076"/>
    </source>
</evidence>
<dbReference type="PANTHER" id="PTHR45711">
    <property type="entry name" value="CHLORIDE CHANNEL PROTEIN"/>
    <property type="match status" value="1"/>
</dbReference>
<evidence type="ECO:0000256" key="4">
    <source>
        <dbReference type="ARBA" id="ARBA00022989"/>
    </source>
</evidence>
<dbReference type="PANTHER" id="PTHR45711:SF6">
    <property type="entry name" value="CHLORIDE CHANNEL PROTEIN"/>
    <property type="match status" value="1"/>
</dbReference>
<protein>
    <submittedName>
        <fullName evidence="8">Voltage-gated chloride channel family protein</fullName>
    </submittedName>
</protein>
<name>A0A076YVD5_STRAG</name>
<keyword evidence="2" id="KW-0813">Transport</keyword>
<dbReference type="EMBL" id="UHEQ01000004">
    <property type="protein sequence ID" value="SUN14756.1"/>
    <property type="molecule type" value="Genomic_DNA"/>
</dbReference>
<keyword evidence="7" id="KW-0868">Chloride</keyword>
<keyword evidence="3" id="KW-0812">Transmembrane</keyword>
<evidence type="ECO:0000256" key="5">
    <source>
        <dbReference type="ARBA" id="ARBA00023065"/>
    </source>
</evidence>
<dbReference type="Gene3D" id="3.30.70.1450">
    <property type="entry name" value="Regulator of K+ conductance, C-terminal domain"/>
    <property type="match status" value="1"/>
</dbReference>
<evidence type="ECO:0000256" key="6">
    <source>
        <dbReference type="ARBA" id="ARBA00023136"/>
    </source>
</evidence>
<dbReference type="InterPro" id="IPR001807">
    <property type="entry name" value="ClC"/>
</dbReference>
<dbReference type="PROSITE" id="PS51202">
    <property type="entry name" value="RCK_C"/>
    <property type="match status" value="1"/>
</dbReference>
<evidence type="ECO:0000256" key="7">
    <source>
        <dbReference type="ARBA" id="ARBA00023214"/>
    </source>
</evidence>
<dbReference type="InterPro" id="IPR014743">
    <property type="entry name" value="Cl-channel_core"/>
</dbReference>
<proteinExistence type="predicted"/>
<evidence type="ECO:0000256" key="3">
    <source>
        <dbReference type="ARBA" id="ARBA00022692"/>
    </source>
</evidence>
<dbReference type="AlphaFoldDB" id="A0A076YVD5"/>
<dbReference type="CDD" id="cd01031">
    <property type="entry name" value="EriC"/>
    <property type="match status" value="1"/>
</dbReference>
<keyword evidence="4" id="KW-1133">Transmembrane helix</keyword>
<dbReference type="InterPro" id="IPR006037">
    <property type="entry name" value="RCK_C"/>
</dbReference>
<dbReference type="GO" id="GO:0005247">
    <property type="term" value="F:voltage-gated chloride channel activity"/>
    <property type="evidence" value="ECO:0007669"/>
    <property type="project" value="TreeGrafter"/>
</dbReference>
<dbReference type="GO" id="GO:0006813">
    <property type="term" value="P:potassium ion transport"/>
    <property type="evidence" value="ECO:0007669"/>
    <property type="project" value="InterPro"/>
</dbReference>
<dbReference type="Gene3D" id="1.10.3080.10">
    <property type="entry name" value="Clc chloride channel"/>
    <property type="match status" value="1"/>
</dbReference>
<dbReference type="Pfam" id="PF02080">
    <property type="entry name" value="TrkA_C"/>
    <property type="match status" value="1"/>
</dbReference>
<dbReference type="InterPro" id="IPR036721">
    <property type="entry name" value="RCK_C_sf"/>
</dbReference>
<dbReference type="Pfam" id="PF00654">
    <property type="entry name" value="Voltage_CLC"/>
    <property type="match status" value="1"/>
</dbReference>
<sequence length="510" mass="55988">MENHKNEFQFSLESILGFVWRGIVVGLIAGFVVSIFRLAIEKIFLVVMELYKSAHYQPIILLSITVTSIIAAVIIGFFIKSDPDIKGSGIPHVEGELKGMLSPDWFSIVWKKFIAGILAISSGLMLGREGPSIQLGAMTGKGIAQYLNASRMEKRVLIASGAAAGLSAAFNAPIAGLLFVVEEIYHHFSRLVWITALVASLVANFVSLNIFGLTPVLALPSELPSLNLNFYWIFLLMGIFLGILGFIYEWVILRFHVIYDYLGKLFHLPSHLYGILAVIFILPIGYYFPQLLGGGNGLIVSLPRSNLSLMMLGLFFLIRFLWSMLSYSSGLPGGIFLPILALGSLAGAFFAVGMQYFGIISHQQISLFVVLGMAGYFGAISKAPLTAMILVTEMVGDLKQLMAIGIVTMVSYIVMDLLKGEPIYEAMLAKMTFNPKDKVMTPTLIELTVSDKISGKYVRDLELPENVLITTQIHHKTSAVVSGNTILNAGDTIFLVVNESEIKEVREQLM</sequence>
<organism evidence="8 9">
    <name type="scientific">Streptococcus agalactiae</name>
    <dbReference type="NCBI Taxonomy" id="1311"/>
    <lineage>
        <taxon>Bacteria</taxon>
        <taxon>Bacillati</taxon>
        <taxon>Bacillota</taxon>
        <taxon>Bacilli</taxon>
        <taxon>Lactobacillales</taxon>
        <taxon>Streptococcaceae</taxon>
        <taxon>Streptococcus</taxon>
    </lineage>
</organism>
<dbReference type="Proteomes" id="UP000254076">
    <property type="component" value="Unassembled WGS sequence"/>
</dbReference>
<dbReference type="RefSeq" id="WP_000427424.1">
    <property type="nucleotide sequence ID" value="NZ_CABFMI010000020.1"/>
</dbReference>
<dbReference type="PRINTS" id="PR00762">
    <property type="entry name" value="CLCHANNEL"/>
</dbReference>
<dbReference type="GO" id="GO:0008324">
    <property type="term" value="F:monoatomic cation transmembrane transporter activity"/>
    <property type="evidence" value="ECO:0007669"/>
    <property type="project" value="InterPro"/>
</dbReference>
<comment type="caution">
    <text evidence="8">The sequence shown here is derived from an EMBL/GenBank/DDBJ whole genome shotgun (WGS) entry which is preliminary data.</text>
</comment>
<reference evidence="8 9" key="1">
    <citation type="submission" date="2018-06" db="EMBL/GenBank/DDBJ databases">
        <authorList>
            <consortium name="Pathogen Informatics"/>
            <person name="Doyle S."/>
        </authorList>
    </citation>
    <scope>NUCLEOTIDE SEQUENCE [LARGE SCALE GENOMIC DNA]</scope>
    <source>
        <strain evidence="8 9">NCTC8185</strain>
    </source>
</reference>